<evidence type="ECO:0000313" key="3">
    <source>
        <dbReference type="Proteomes" id="UP000078512"/>
    </source>
</evidence>
<dbReference type="SUPFAM" id="SSF81301">
    <property type="entry name" value="Nucleotidyltransferase"/>
    <property type="match status" value="1"/>
</dbReference>
<dbReference type="GO" id="GO:0046872">
    <property type="term" value="F:metal ion binding"/>
    <property type="evidence" value="ECO:0007669"/>
    <property type="project" value="UniProtKB-KW"/>
</dbReference>
<evidence type="ECO:0000313" key="2">
    <source>
        <dbReference type="EMBL" id="OAQ24309.1"/>
    </source>
</evidence>
<dbReference type="Gene3D" id="3.30.460.10">
    <property type="entry name" value="Beta Polymerase, domain 2"/>
    <property type="match status" value="1"/>
</dbReference>
<dbReference type="OrthoDB" id="2274644at2759"/>
<feature type="domain" description="Poly(A) RNA polymerase mitochondrial-like central palm" evidence="1">
    <location>
        <begin position="45"/>
        <end position="169"/>
    </location>
</feature>
<organism evidence="2 3">
    <name type="scientific">Linnemannia elongata AG-77</name>
    <dbReference type="NCBI Taxonomy" id="1314771"/>
    <lineage>
        <taxon>Eukaryota</taxon>
        <taxon>Fungi</taxon>
        <taxon>Fungi incertae sedis</taxon>
        <taxon>Mucoromycota</taxon>
        <taxon>Mortierellomycotina</taxon>
        <taxon>Mortierellomycetes</taxon>
        <taxon>Mortierellales</taxon>
        <taxon>Mortierellaceae</taxon>
        <taxon>Linnemannia</taxon>
    </lineage>
</organism>
<gene>
    <name evidence="2" type="ORF">K457DRAFT_846064</name>
</gene>
<proteinExistence type="predicted"/>
<dbReference type="GO" id="GO:0031123">
    <property type="term" value="P:RNA 3'-end processing"/>
    <property type="evidence" value="ECO:0007669"/>
    <property type="project" value="TreeGrafter"/>
</dbReference>
<name>A0A197JIV9_9FUNG</name>
<accession>A0A197JIV9</accession>
<sequence length="359" mass="40750">MTFERERLERDVGQMRIADEHTAYHQRRQQHIDAVHHGEINLYLDNLKLQAATAYTRRKVETLRRTLEITLRTHACFRNAEVSLFGSFESGLSTLTSDADFTVSNLVGLSIEPIHDLARALQLSGYGPIKTISNARVPIVTFTGQGIRCDMNINQPIGVFNSQLIHAYQKIDTRFLGLWFGLRSLADKHGILSGSTGYLSSYALTMMLIVFLQAVTSPPILPRLQQQSTFRMITRTIDGYHCAYDKDPRNYTELAAKNTKTQGELLKDFCQYFGNTFNYTTLEVNPRLGVIRNRSVNPPPRSRRDSRPKDWPICVLDPFITDRNVAGNCRGHNVAVIQSCFRTAHDALVKDDIKKAFKV</sequence>
<dbReference type="PANTHER" id="PTHR12271:SF123">
    <property type="entry name" value="PROTEIN HESO1"/>
    <property type="match status" value="1"/>
</dbReference>
<dbReference type="GO" id="GO:1990817">
    <property type="term" value="F:poly(A) RNA polymerase activity"/>
    <property type="evidence" value="ECO:0007669"/>
    <property type="project" value="UniProtKB-EC"/>
</dbReference>
<dbReference type="Proteomes" id="UP000078512">
    <property type="component" value="Unassembled WGS sequence"/>
</dbReference>
<keyword evidence="3" id="KW-1185">Reference proteome</keyword>
<reference evidence="2 3" key="1">
    <citation type="submission" date="2016-05" db="EMBL/GenBank/DDBJ databases">
        <title>Genome sequencing reveals origins of a unique bacterial endosymbiosis in the earliest lineages of terrestrial Fungi.</title>
        <authorList>
            <consortium name="DOE Joint Genome Institute"/>
            <person name="Uehling J."/>
            <person name="Gryganskyi A."/>
            <person name="Hameed K."/>
            <person name="Tschaplinski T."/>
            <person name="Misztal P."/>
            <person name="Wu S."/>
            <person name="Desiro A."/>
            <person name="Vande Pol N."/>
            <person name="Du Z.-Y."/>
            <person name="Zienkiewicz A."/>
            <person name="Zienkiewicz K."/>
            <person name="Morin E."/>
            <person name="Tisserant E."/>
            <person name="Splivallo R."/>
            <person name="Hainaut M."/>
            <person name="Henrissat B."/>
            <person name="Ohm R."/>
            <person name="Kuo A."/>
            <person name="Yan J."/>
            <person name="Lipzen A."/>
            <person name="Nolan M."/>
            <person name="Labutti K."/>
            <person name="Barry K."/>
            <person name="Goldstein A."/>
            <person name="Labbe J."/>
            <person name="Schadt C."/>
            <person name="Tuskan G."/>
            <person name="Grigoriev I."/>
            <person name="Martin F."/>
            <person name="Vilgalys R."/>
            <person name="Bonito G."/>
        </authorList>
    </citation>
    <scope>NUCLEOTIDE SEQUENCE [LARGE SCALE GENOMIC DNA]</scope>
    <source>
        <strain evidence="2 3">AG-77</strain>
    </source>
</reference>
<dbReference type="Gene3D" id="1.10.1410.10">
    <property type="match status" value="1"/>
</dbReference>
<dbReference type="InterPro" id="IPR054708">
    <property type="entry name" value="MTPAP-like_central"/>
</dbReference>
<dbReference type="Pfam" id="PF22600">
    <property type="entry name" value="MTPAP-like_central"/>
    <property type="match status" value="1"/>
</dbReference>
<evidence type="ECO:0000259" key="1">
    <source>
        <dbReference type="Pfam" id="PF22600"/>
    </source>
</evidence>
<protein>
    <submittedName>
        <fullName evidence="2">PAP/OAS1 substrate-binding domain-containing protein</fullName>
    </submittedName>
</protein>
<dbReference type="STRING" id="1314771.A0A197JIV9"/>
<dbReference type="InterPro" id="IPR043519">
    <property type="entry name" value="NT_sf"/>
</dbReference>
<dbReference type="CDD" id="cd05402">
    <property type="entry name" value="NT_PAP_TUTase"/>
    <property type="match status" value="1"/>
</dbReference>
<dbReference type="PANTHER" id="PTHR12271">
    <property type="entry name" value="POLY A POLYMERASE CID PAP -RELATED"/>
    <property type="match status" value="1"/>
</dbReference>
<dbReference type="AlphaFoldDB" id="A0A197JIV9"/>
<dbReference type="SUPFAM" id="SSF81631">
    <property type="entry name" value="PAP/OAS1 substrate-binding domain"/>
    <property type="match status" value="1"/>
</dbReference>
<dbReference type="EMBL" id="KV442097">
    <property type="protein sequence ID" value="OAQ24309.1"/>
    <property type="molecule type" value="Genomic_DNA"/>
</dbReference>
<dbReference type="GO" id="GO:0010605">
    <property type="term" value="P:negative regulation of macromolecule metabolic process"/>
    <property type="evidence" value="ECO:0007669"/>
    <property type="project" value="UniProtKB-ARBA"/>
</dbReference>